<organism evidence="1 2">
    <name type="scientific">Tetranychus urticae</name>
    <name type="common">Two-spotted spider mite</name>
    <dbReference type="NCBI Taxonomy" id="32264"/>
    <lineage>
        <taxon>Eukaryota</taxon>
        <taxon>Metazoa</taxon>
        <taxon>Ecdysozoa</taxon>
        <taxon>Arthropoda</taxon>
        <taxon>Chelicerata</taxon>
        <taxon>Arachnida</taxon>
        <taxon>Acari</taxon>
        <taxon>Acariformes</taxon>
        <taxon>Trombidiformes</taxon>
        <taxon>Prostigmata</taxon>
        <taxon>Eleutherengona</taxon>
        <taxon>Raphignathae</taxon>
        <taxon>Tetranychoidea</taxon>
        <taxon>Tetranychidae</taxon>
        <taxon>Tetranychus</taxon>
    </lineage>
</organism>
<evidence type="ECO:0000313" key="1">
    <source>
        <dbReference type="EnsemblMetazoa" id="tetur16g02040.1"/>
    </source>
</evidence>
<proteinExistence type="predicted"/>
<reference evidence="1" key="2">
    <citation type="submission" date="2015-06" db="UniProtKB">
        <authorList>
            <consortium name="EnsemblMetazoa"/>
        </authorList>
    </citation>
    <scope>IDENTIFICATION</scope>
</reference>
<dbReference type="EnsemblMetazoa" id="tetur16g02040.1">
    <property type="protein sequence ID" value="tetur16g02040.1"/>
    <property type="gene ID" value="tetur16g02040"/>
</dbReference>
<dbReference type="Proteomes" id="UP000015104">
    <property type="component" value="Unassembled WGS sequence"/>
</dbReference>
<dbReference type="AlphaFoldDB" id="T1KNS5"/>
<dbReference type="EMBL" id="CAEY01000277">
    <property type="status" value="NOT_ANNOTATED_CDS"/>
    <property type="molecule type" value="Genomic_DNA"/>
</dbReference>
<protein>
    <submittedName>
        <fullName evidence="1">Uncharacterized protein</fullName>
    </submittedName>
</protein>
<evidence type="ECO:0000313" key="2">
    <source>
        <dbReference type="Proteomes" id="UP000015104"/>
    </source>
</evidence>
<accession>T1KNS5</accession>
<dbReference type="HOGENOM" id="CLU_3421554_0_0_1"/>
<sequence length="24" mass="3041">MFHMVLKAFRWRGSMAKHLRAFRY</sequence>
<reference evidence="2" key="1">
    <citation type="submission" date="2011-08" db="EMBL/GenBank/DDBJ databases">
        <authorList>
            <person name="Rombauts S."/>
        </authorList>
    </citation>
    <scope>NUCLEOTIDE SEQUENCE</scope>
    <source>
        <strain evidence="2">London</strain>
    </source>
</reference>
<name>T1KNS5_TETUR</name>
<keyword evidence="2" id="KW-1185">Reference proteome</keyword>